<dbReference type="CTD" id="4508"/>
<comment type="subcellular location">
    <subcellularLocation>
        <location evidence="1">Membrane</location>
        <topology evidence="1">Multi-pass membrane protein</topology>
    </subcellularLocation>
</comment>
<reference evidence="12" key="1">
    <citation type="journal article" date="2011" name="Mar. Genomics">
        <title>Complete mitochondrial genome of Tubulipora flabellaris (Bryozoa: Stenolaemata): The first representative from the class Stenolaemata with unique gene order.</title>
        <authorList>
            <person name="Sun M."/>
            <person name="Shen X."/>
            <person name="Liu H."/>
            <person name="Liu X."/>
            <person name="Wu Z."/>
            <person name="Liu B."/>
        </authorList>
    </citation>
    <scope>NUCLEOTIDE SEQUENCE</scope>
</reference>
<keyword evidence="5 11" id="KW-0812">Transmembrane</keyword>
<feature type="transmembrane region" description="Helical" evidence="11">
    <location>
        <begin position="21"/>
        <end position="44"/>
    </location>
</feature>
<proteinExistence type="inferred from homology"/>
<evidence type="ECO:0000313" key="12">
    <source>
        <dbReference type="EMBL" id="ACB12458.1"/>
    </source>
</evidence>
<dbReference type="InterPro" id="IPR000568">
    <property type="entry name" value="ATP_synth_F0_asu"/>
</dbReference>
<dbReference type="InterPro" id="IPR023011">
    <property type="entry name" value="ATP_synth_F0_asu_AS"/>
</dbReference>
<evidence type="ECO:0000256" key="1">
    <source>
        <dbReference type="ARBA" id="ARBA00004141"/>
    </source>
</evidence>
<keyword evidence="4" id="KW-0138">CF(0)</keyword>
<dbReference type="PROSITE" id="PS00449">
    <property type="entry name" value="ATPASE_A"/>
    <property type="match status" value="1"/>
</dbReference>
<accession>F6GPI7</accession>
<protein>
    <submittedName>
        <fullName evidence="12">ATP synthase F0 subunit 6</fullName>
    </submittedName>
</protein>
<keyword evidence="3" id="KW-0813">Transport</keyword>
<dbReference type="GO" id="GO:0045259">
    <property type="term" value="C:proton-transporting ATP synthase complex"/>
    <property type="evidence" value="ECO:0007669"/>
    <property type="project" value="UniProtKB-KW"/>
</dbReference>
<feature type="transmembrane region" description="Helical" evidence="11">
    <location>
        <begin position="155"/>
        <end position="174"/>
    </location>
</feature>
<dbReference type="SUPFAM" id="SSF81336">
    <property type="entry name" value="F1F0 ATP synthase subunit A"/>
    <property type="match status" value="1"/>
</dbReference>
<evidence type="ECO:0000256" key="5">
    <source>
        <dbReference type="ARBA" id="ARBA00022692"/>
    </source>
</evidence>
<keyword evidence="6" id="KW-0375">Hydrogen ion transport</keyword>
<keyword evidence="10" id="KW-0066">ATP synthesis</keyword>
<comment type="similarity">
    <text evidence="2">Belongs to the ATPase A chain family.</text>
</comment>
<evidence type="ECO:0000256" key="3">
    <source>
        <dbReference type="ARBA" id="ARBA00022448"/>
    </source>
</evidence>
<dbReference type="Gene3D" id="1.20.120.220">
    <property type="entry name" value="ATP synthase, F0 complex, subunit A"/>
    <property type="match status" value="1"/>
</dbReference>
<dbReference type="CDD" id="cd00310">
    <property type="entry name" value="ATP-synt_Fo_a_6"/>
    <property type="match status" value="1"/>
</dbReference>
<evidence type="ECO:0000256" key="11">
    <source>
        <dbReference type="SAM" id="Phobius"/>
    </source>
</evidence>
<keyword evidence="8" id="KW-0406">Ion transport</keyword>
<dbReference type="Pfam" id="PF00119">
    <property type="entry name" value="ATP-synt_A"/>
    <property type="match status" value="1"/>
</dbReference>
<feature type="transmembrane region" description="Helical" evidence="11">
    <location>
        <begin position="91"/>
        <end position="111"/>
    </location>
</feature>
<evidence type="ECO:0000256" key="9">
    <source>
        <dbReference type="ARBA" id="ARBA00023136"/>
    </source>
</evidence>
<dbReference type="GO" id="GO:0015986">
    <property type="term" value="P:proton motive force-driven ATP synthesis"/>
    <property type="evidence" value="ECO:0007669"/>
    <property type="project" value="InterPro"/>
</dbReference>
<keyword evidence="9 11" id="KW-0472">Membrane</keyword>
<evidence type="ECO:0000256" key="6">
    <source>
        <dbReference type="ARBA" id="ARBA00022781"/>
    </source>
</evidence>
<feature type="transmembrane region" description="Helical" evidence="11">
    <location>
        <begin position="131"/>
        <end position="148"/>
    </location>
</feature>
<feature type="transmembrane region" description="Helical" evidence="11">
    <location>
        <begin position="180"/>
        <end position="208"/>
    </location>
</feature>
<keyword evidence="7 11" id="KW-1133">Transmembrane helix</keyword>
<feature type="transmembrane region" description="Helical" evidence="11">
    <location>
        <begin position="64"/>
        <end position="84"/>
    </location>
</feature>
<dbReference type="GeneID" id="10751836"/>
<organism evidence="12">
    <name type="scientific">Tubulipora flabellaris</name>
    <dbReference type="NCBI Taxonomy" id="365325"/>
    <lineage>
        <taxon>Eukaryota</taxon>
        <taxon>Metazoa</taxon>
        <taxon>Spiralia</taxon>
        <taxon>Lophotrochozoa</taxon>
        <taxon>Bryozoa</taxon>
        <taxon>Stenolaemata</taxon>
        <taxon>Tubuliporida</taxon>
        <taxon>Tubuliporidae</taxon>
        <taxon>Tubulipora</taxon>
    </lineage>
</organism>
<sequence>MSFWYSKSKLATKMFTIFNTVMFSFSNVILAFMCLSLWTFMMGYSHPLRSVLEMQSTEPKPLSGWTSVMAMSIRIVGFSSVMSLYPMVHGYTVSIIFNVLGALLIVNMLWISSFTYDNNKFFSKVNVLTDSKLFSLFLACIEFVSFFIRPITLAIRLSANIIAGHVIFALIMFLPEPYLLFMSVFFLYFEYFVALIQAYIFVTLLNLYSQ</sequence>
<dbReference type="EMBL" id="EU563937">
    <property type="protein sequence ID" value="ACB12458.1"/>
    <property type="molecule type" value="Genomic_DNA"/>
</dbReference>
<evidence type="ECO:0000256" key="7">
    <source>
        <dbReference type="ARBA" id="ARBA00022989"/>
    </source>
</evidence>
<evidence type="ECO:0000256" key="4">
    <source>
        <dbReference type="ARBA" id="ARBA00022547"/>
    </source>
</evidence>
<evidence type="ECO:0000256" key="8">
    <source>
        <dbReference type="ARBA" id="ARBA00023065"/>
    </source>
</evidence>
<evidence type="ECO:0000256" key="10">
    <source>
        <dbReference type="ARBA" id="ARBA00023310"/>
    </source>
</evidence>
<dbReference type="GO" id="GO:0015078">
    <property type="term" value="F:proton transmembrane transporter activity"/>
    <property type="evidence" value="ECO:0007669"/>
    <property type="project" value="InterPro"/>
</dbReference>
<gene>
    <name evidence="12" type="primary">ATP6</name>
</gene>
<dbReference type="RefSeq" id="YP_004581395.1">
    <property type="nucleotide sequence ID" value="NC_015646.1"/>
</dbReference>
<evidence type="ECO:0000256" key="2">
    <source>
        <dbReference type="ARBA" id="ARBA00006810"/>
    </source>
</evidence>
<dbReference type="InterPro" id="IPR035908">
    <property type="entry name" value="F0_ATP_A_sf"/>
</dbReference>
<geneLocation type="mitochondrion" evidence="12"/>
<keyword evidence="12" id="KW-0496">Mitochondrion</keyword>
<name>F6GPI7_9BILA</name>
<dbReference type="AlphaFoldDB" id="F6GPI7"/>